<proteinExistence type="predicted"/>
<evidence type="ECO:0000313" key="1">
    <source>
        <dbReference type="EMBL" id="PTA66590.1"/>
    </source>
</evidence>
<reference evidence="1 2" key="1">
    <citation type="submission" date="2018-03" db="EMBL/GenBank/DDBJ databases">
        <title>Draft genome of Deinococcus sp. OD32.</title>
        <authorList>
            <person name="Wang X.-P."/>
            <person name="Du Z.-J."/>
        </authorList>
    </citation>
    <scope>NUCLEOTIDE SEQUENCE [LARGE SCALE GENOMIC DNA]</scope>
    <source>
        <strain evidence="1 2">OD32</strain>
    </source>
</reference>
<dbReference type="Proteomes" id="UP000240317">
    <property type="component" value="Unassembled WGS sequence"/>
</dbReference>
<evidence type="ECO:0000313" key="2">
    <source>
        <dbReference type="Proteomes" id="UP000240317"/>
    </source>
</evidence>
<dbReference type="AlphaFoldDB" id="A0A2T3W3V9"/>
<dbReference type="RefSeq" id="WP_107139326.1">
    <property type="nucleotide sequence ID" value="NZ_PYSV01000024.1"/>
</dbReference>
<dbReference type="EMBL" id="PYSV01000024">
    <property type="protein sequence ID" value="PTA66590.1"/>
    <property type="molecule type" value="Genomic_DNA"/>
</dbReference>
<dbReference type="OrthoDB" id="7859927at2"/>
<organism evidence="1 2">
    <name type="scientific">Deinococcus arcticus</name>
    <dbReference type="NCBI Taxonomy" id="2136176"/>
    <lineage>
        <taxon>Bacteria</taxon>
        <taxon>Thermotogati</taxon>
        <taxon>Deinococcota</taxon>
        <taxon>Deinococci</taxon>
        <taxon>Deinococcales</taxon>
        <taxon>Deinococcaceae</taxon>
        <taxon>Deinococcus</taxon>
    </lineage>
</organism>
<accession>A0A2T3W3V9</accession>
<protein>
    <submittedName>
        <fullName evidence="1">Uncharacterized protein</fullName>
    </submittedName>
</protein>
<comment type="caution">
    <text evidence="1">The sequence shown here is derived from an EMBL/GenBank/DDBJ whole genome shotgun (WGS) entry which is preliminary data.</text>
</comment>
<gene>
    <name evidence="1" type="ORF">C8263_16950</name>
</gene>
<name>A0A2T3W3V9_9DEIO</name>
<dbReference type="Pfam" id="PF21813">
    <property type="entry name" value="DUF6882"/>
    <property type="match status" value="1"/>
</dbReference>
<dbReference type="InterPro" id="IPR049249">
    <property type="entry name" value="DUF6882"/>
</dbReference>
<keyword evidence="2" id="KW-1185">Reference proteome</keyword>
<sequence>MSTFRDLLSEHAGPVLLRQQHLADLLGTFTWDADLHQGLLHVSGHTRPYRAQLIGTEMHRDASWLWAWANTGSGLGDEVTEDSRRVREHGLTRGVPELTTPRLCTEAVSGHDLAVIACGLTGADAYFRGEFPGGAAYFTLRDVPPAPVLTASRSVHLITTVLQTFALHHPNAVRALYAAHDCPVTIRGRHWSATVGAETVHLAFDDLQRLSEISLAPAALTPA</sequence>